<sequence length="100" mass="10602">MKSASETVSYVTATALGKMFDAPKSAQQINQLLEFKGFHVKGEDGKTWQLTAKGAEVGVFVKIGNTGMIKWSPSVAAMLGARSAAATKKARLGPFAKRKA</sequence>
<dbReference type="RefSeq" id="WP_286659072.1">
    <property type="nucleotide sequence ID" value="NZ_JASZYV010000001.1"/>
</dbReference>
<keyword evidence="2" id="KW-1185">Reference proteome</keyword>
<dbReference type="Proteomes" id="UP001174908">
    <property type="component" value="Unassembled WGS sequence"/>
</dbReference>
<protein>
    <recommendedName>
        <fullName evidence="3">Antirepressor protein C-terminal domain-containing protein</fullName>
    </recommendedName>
</protein>
<evidence type="ECO:0000313" key="2">
    <source>
        <dbReference type="Proteomes" id="UP001174908"/>
    </source>
</evidence>
<reference evidence="1" key="1">
    <citation type="submission" date="2023-06" db="EMBL/GenBank/DDBJ databases">
        <authorList>
            <person name="Jiang Y."/>
            <person name="Liu Q."/>
        </authorList>
    </citation>
    <scope>NUCLEOTIDE SEQUENCE</scope>
    <source>
        <strain evidence="1">CGMCC 1.12089</strain>
    </source>
</reference>
<name>A0ABT7N7Z5_9BURK</name>
<comment type="caution">
    <text evidence="1">The sequence shown here is derived from an EMBL/GenBank/DDBJ whole genome shotgun (WGS) entry which is preliminary data.</text>
</comment>
<gene>
    <name evidence="1" type="ORF">QTH91_05890</name>
</gene>
<evidence type="ECO:0000313" key="1">
    <source>
        <dbReference type="EMBL" id="MDM0044005.1"/>
    </source>
</evidence>
<organism evidence="1 2">
    <name type="scientific">Variovorax dokdonensis</name>
    <dbReference type="NCBI Taxonomy" id="344883"/>
    <lineage>
        <taxon>Bacteria</taxon>
        <taxon>Pseudomonadati</taxon>
        <taxon>Pseudomonadota</taxon>
        <taxon>Betaproteobacteria</taxon>
        <taxon>Burkholderiales</taxon>
        <taxon>Comamonadaceae</taxon>
        <taxon>Variovorax</taxon>
    </lineage>
</organism>
<proteinExistence type="predicted"/>
<accession>A0ABT7N7Z5</accession>
<evidence type="ECO:0008006" key="3">
    <source>
        <dbReference type="Google" id="ProtNLM"/>
    </source>
</evidence>
<dbReference type="EMBL" id="JASZYV010000001">
    <property type="protein sequence ID" value="MDM0044005.1"/>
    <property type="molecule type" value="Genomic_DNA"/>
</dbReference>